<evidence type="ECO:0000313" key="1">
    <source>
        <dbReference type="EMBL" id="QDH46986.1"/>
    </source>
</evidence>
<dbReference type="Proteomes" id="UP000320778">
    <property type="component" value="Segment"/>
</dbReference>
<sequence>MEKLLRNKKKFDKKTFEVCPIHGRKCGIVNEFHHDFFSRAREEAQYKREIVDQIEAS</sequence>
<evidence type="ECO:0000313" key="2">
    <source>
        <dbReference type="Proteomes" id="UP000320778"/>
    </source>
</evidence>
<gene>
    <name evidence="1" type="ORF">LAh9_107</name>
</gene>
<dbReference type="EMBL" id="MK838115">
    <property type="protein sequence ID" value="QDH46986.1"/>
    <property type="molecule type" value="Genomic_DNA"/>
</dbReference>
<protein>
    <submittedName>
        <fullName evidence="1">Uncharacterized protein</fullName>
    </submittedName>
</protein>
<name>A0A514A170_9CAUD</name>
<proteinExistence type="predicted"/>
<reference evidence="1 2" key="1">
    <citation type="submission" date="2019-04" db="EMBL/GenBank/DDBJ databases">
        <title>Novel bacteriophages capable of disrupting biofilms from clinical strains of Aeromonas hydrophila with intrinsic antibiotic resistance.</title>
        <authorList>
            <person name="Kabwe M."/>
            <person name="Brown T.L."/>
            <person name="Speirs L."/>
            <person name="Ku H."/>
            <person name="Leach M."/>
            <person name="Chan H.T."/>
            <person name="Petrovski S."/>
            <person name="Lock P."/>
            <person name="Tucci J."/>
        </authorList>
    </citation>
    <scope>NUCLEOTIDE SEQUENCE [LARGE SCALE GENOMIC DNA]</scope>
</reference>
<keyword evidence="2" id="KW-1185">Reference proteome</keyword>
<accession>A0A514A170</accession>
<organism evidence="1 2">
    <name type="scientific">Aeromonas phage LAh_9</name>
    <dbReference type="NCBI Taxonomy" id="2591033"/>
    <lineage>
        <taxon>Viruses</taxon>
        <taxon>Duplodnaviria</taxon>
        <taxon>Heunggongvirae</taxon>
        <taxon>Uroviricota</taxon>
        <taxon>Caudoviricetes</taxon>
        <taxon>Grimontviridae</taxon>
        <taxon>Lahexavirus</taxon>
        <taxon>Lahexavirus LAh9</taxon>
    </lineage>
</organism>